<dbReference type="InterPro" id="IPR047920">
    <property type="entry name" value="ZigA-like"/>
</dbReference>
<name>A0ABY8FLQ9_9GAMM</name>
<dbReference type="SMART" id="SM00833">
    <property type="entry name" value="CobW_C"/>
    <property type="match status" value="1"/>
</dbReference>
<dbReference type="SUPFAM" id="SSF52540">
    <property type="entry name" value="P-loop containing nucleoside triphosphate hydrolases"/>
    <property type="match status" value="1"/>
</dbReference>
<dbReference type="Pfam" id="PF02492">
    <property type="entry name" value="cobW"/>
    <property type="match status" value="1"/>
</dbReference>
<proteinExistence type="inferred from homology"/>
<evidence type="ECO:0000256" key="3">
    <source>
        <dbReference type="ARBA" id="ARBA00023186"/>
    </source>
</evidence>
<keyword evidence="1" id="KW-0547">Nucleotide-binding</keyword>
<evidence type="ECO:0000256" key="2">
    <source>
        <dbReference type="ARBA" id="ARBA00022801"/>
    </source>
</evidence>
<keyword evidence="3" id="KW-0143">Chaperone</keyword>
<dbReference type="EMBL" id="CP035631">
    <property type="protein sequence ID" value="WFF43552.1"/>
    <property type="molecule type" value="Genomic_DNA"/>
</dbReference>
<dbReference type="InterPro" id="IPR027417">
    <property type="entry name" value="P-loop_NTPase"/>
</dbReference>
<dbReference type="NCBIfam" id="NF038288">
    <property type="entry name" value="chaper_GTP_ZigA"/>
    <property type="match status" value="1"/>
</dbReference>
<gene>
    <name evidence="8" type="ORF">EVC62_08390</name>
</gene>
<comment type="catalytic activity">
    <reaction evidence="6">
        <text>GTP + H2O = GDP + phosphate + H(+)</text>
        <dbReference type="Rhea" id="RHEA:19669"/>
        <dbReference type="ChEBI" id="CHEBI:15377"/>
        <dbReference type="ChEBI" id="CHEBI:15378"/>
        <dbReference type="ChEBI" id="CHEBI:37565"/>
        <dbReference type="ChEBI" id="CHEBI:43474"/>
        <dbReference type="ChEBI" id="CHEBI:58189"/>
    </reaction>
    <physiologicalReaction direction="left-to-right" evidence="6">
        <dbReference type="Rhea" id="RHEA:19670"/>
    </physiologicalReaction>
</comment>
<sequence length="400" mass="44890">MTQPLPVTVLSGFLGAGKTTLLNHLLNNRDGRRIAVIVNDMSEINIDAALVEREVDLNRAEEKLVEMSNGCICCTLREDLLIEVNRLAEEGRFDYLVIESTGISEPLPVAETFTFEDEQGRSLSQVARLDTLVTVVDGANFLTQYYEAKSLAEAGESLGEEDERNVADLLVDQIEFCDVLLISKSDLIDAAQLAEVEAVLRTLNPDAEIHAISHGQIALDRVLDTGRFSFEKAQLAPGWLKELRGEHVPETEEYGISSFSFEARRPFHPQRFFELLHGDWGDGRLLRSKGFFWLASRPEFAGQWSQAGGIAHHGFAGLFWRAVPESRWPQDPEYLASIREKWEEPFGDMRQELVFIGQGLDVAGIRRRLEACLLDDDELARGKAYWKSLPDPFPDWGVAA</sequence>
<comment type="similarity">
    <text evidence="4">Belongs to the SIMIBI class G3E GTPase family. ZNG1 subfamily.</text>
</comment>
<dbReference type="Gene3D" id="3.30.1220.10">
    <property type="entry name" value="CobW-like, C-terminal domain"/>
    <property type="match status" value="1"/>
</dbReference>
<dbReference type="Proteomes" id="UP001321526">
    <property type="component" value="Chromosome"/>
</dbReference>
<comment type="function">
    <text evidence="5">Zinc chaperone that directly transfers zinc cofactor to target proteins, thereby activating them. Zinc is transferred from the CXCC motif in the GTPase domain to the zinc binding site in target proteins in a process requiring GTP hydrolysis.</text>
</comment>
<dbReference type="CDD" id="cd03112">
    <property type="entry name" value="CobW-like"/>
    <property type="match status" value="1"/>
</dbReference>
<dbReference type="InterPro" id="IPR051927">
    <property type="entry name" value="Zn_Chap_cDPG_Synth"/>
</dbReference>
<evidence type="ECO:0000313" key="9">
    <source>
        <dbReference type="Proteomes" id="UP001321526"/>
    </source>
</evidence>
<evidence type="ECO:0000256" key="1">
    <source>
        <dbReference type="ARBA" id="ARBA00022741"/>
    </source>
</evidence>
<dbReference type="Pfam" id="PF07683">
    <property type="entry name" value="CobW_C"/>
    <property type="match status" value="1"/>
</dbReference>
<protein>
    <submittedName>
        <fullName evidence="8">GTP-binding protein</fullName>
    </submittedName>
</protein>
<evidence type="ECO:0000259" key="7">
    <source>
        <dbReference type="SMART" id="SM00833"/>
    </source>
</evidence>
<reference evidence="8 9" key="1">
    <citation type="submission" date="2019-01" db="EMBL/GenBank/DDBJ databases">
        <title>Genome sequence of Salinicola endophyticus REST5.</title>
        <authorList>
            <person name="Nascimento F.X."/>
        </authorList>
    </citation>
    <scope>NUCLEOTIDE SEQUENCE [LARGE SCALE GENOMIC DNA]</scope>
    <source>
        <strain evidence="8 9">REST5</strain>
    </source>
</reference>
<keyword evidence="9" id="KW-1185">Reference proteome</keyword>
<feature type="domain" description="CobW C-terminal" evidence="7">
    <location>
        <begin position="256"/>
        <end position="373"/>
    </location>
</feature>
<dbReference type="PANTHER" id="PTHR43603">
    <property type="entry name" value="COBW DOMAIN-CONTAINING PROTEIN DDB_G0274527"/>
    <property type="match status" value="1"/>
</dbReference>
<dbReference type="InterPro" id="IPR036627">
    <property type="entry name" value="CobW-likC_sf"/>
</dbReference>
<keyword evidence="2" id="KW-0378">Hydrolase</keyword>
<dbReference type="InterPro" id="IPR011629">
    <property type="entry name" value="CobW-like_C"/>
</dbReference>
<dbReference type="Gene3D" id="3.40.50.300">
    <property type="entry name" value="P-loop containing nucleotide triphosphate hydrolases"/>
    <property type="match status" value="1"/>
</dbReference>
<dbReference type="InterPro" id="IPR003495">
    <property type="entry name" value="CobW/HypB/UreG_nucleotide-bd"/>
</dbReference>
<evidence type="ECO:0000313" key="8">
    <source>
        <dbReference type="EMBL" id="WFF43552.1"/>
    </source>
</evidence>
<organism evidence="8 9">
    <name type="scientific">Salinicola endophyticus</name>
    <dbReference type="NCBI Taxonomy" id="1949083"/>
    <lineage>
        <taxon>Bacteria</taxon>
        <taxon>Pseudomonadati</taxon>
        <taxon>Pseudomonadota</taxon>
        <taxon>Gammaproteobacteria</taxon>
        <taxon>Oceanospirillales</taxon>
        <taxon>Halomonadaceae</taxon>
        <taxon>Salinicola</taxon>
    </lineage>
</organism>
<evidence type="ECO:0000256" key="6">
    <source>
        <dbReference type="ARBA" id="ARBA00049117"/>
    </source>
</evidence>
<dbReference type="PANTHER" id="PTHR43603:SF1">
    <property type="entry name" value="ZINC-REGULATED GTPASE METALLOPROTEIN ACTIVATOR 1"/>
    <property type="match status" value="1"/>
</dbReference>
<accession>A0ABY8FLQ9</accession>
<evidence type="ECO:0000256" key="5">
    <source>
        <dbReference type="ARBA" id="ARBA00045658"/>
    </source>
</evidence>
<evidence type="ECO:0000256" key="4">
    <source>
        <dbReference type="ARBA" id="ARBA00034320"/>
    </source>
</evidence>